<evidence type="ECO:0008006" key="4">
    <source>
        <dbReference type="Google" id="ProtNLM"/>
    </source>
</evidence>
<keyword evidence="1" id="KW-0732">Signal</keyword>
<feature type="chain" id="PRO_5047041217" description="YARHG domain-containing protein" evidence="1">
    <location>
        <begin position="20"/>
        <end position="130"/>
    </location>
</feature>
<sequence>MMKPALLSLAVLIPSIASADFVPTLTNAPRICPDRPAKPDWMTNFNVKDAHKVNLVEEMYRAQSLRAVVESGDCTCATRFPSWAAASDYYFANYAGLGRHEILDRTSDYRRTANVHRRAAQPICEAQGNW</sequence>
<accession>A0ABM6RL69</accession>
<dbReference type="EMBL" id="CP010713">
    <property type="protein sequence ID" value="AUQ97310.1"/>
    <property type="molecule type" value="Genomic_DNA"/>
</dbReference>
<reference evidence="2 3" key="2">
    <citation type="journal article" date="2017" name="Int. J. Syst. Evol. Microbiol.">
        <title>Adaptation of Surface-Associated Bacteria to the Open Ocean: A Genomically Distinct Subpopulation of Phaeobacter gallaeciensis Colonizes Pacific Mesozooplankton.</title>
        <authorList>
            <person name="Freese H.M."/>
            <person name="Methner A."/>
            <person name="Overmann J."/>
        </authorList>
    </citation>
    <scope>NUCLEOTIDE SEQUENCE [LARGE SCALE GENOMIC DNA]</scope>
    <source>
        <strain evidence="2 3">P66</strain>
    </source>
</reference>
<name>A0ABM6RL69_9RHOB</name>
<evidence type="ECO:0000313" key="3">
    <source>
        <dbReference type="Proteomes" id="UP000236536"/>
    </source>
</evidence>
<dbReference type="Proteomes" id="UP000236536">
    <property type="component" value="Plasmid pP66_h"/>
</dbReference>
<feature type="signal peptide" evidence="1">
    <location>
        <begin position="1"/>
        <end position="19"/>
    </location>
</feature>
<evidence type="ECO:0000313" key="2">
    <source>
        <dbReference type="EMBL" id="AUQ97310.1"/>
    </source>
</evidence>
<gene>
    <name evidence="2" type="ORF">PhaeoP66_04584</name>
</gene>
<evidence type="ECO:0000256" key="1">
    <source>
        <dbReference type="SAM" id="SignalP"/>
    </source>
</evidence>
<keyword evidence="2" id="KW-0614">Plasmid</keyword>
<dbReference type="RefSeq" id="WP_092465292.1">
    <property type="nucleotide sequence ID" value="NZ_CP010616.1"/>
</dbReference>
<proteinExistence type="predicted"/>
<organism evidence="2 3">
    <name type="scientific">Phaeobacter inhibens</name>
    <dbReference type="NCBI Taxonomy" id="221822"/>
    <lineage>
        <taxon>Bacteria</taxon>
        <taxon>Pseudomonadati</taxon>
        <taxon>Pseudomonadota</taxon>
        <taxon>Alphaproteobacteria</taxon>
        <taxon>Rhodobacterales</taxon>
        <taxon>Roseobacteraceae</taxon>
        <taxon>Phaeobacter</taxon>
    </lineage>
</organism>
<protein>
    <recommendedName>
        <fullName evidence="4">YARHG domain-containing protein</fullName>
    </recommendedName>
</protein>
<geneLocation type="plasmid" evidence="2 3">
    <name>pP66_h</name>
</geneLocation>
<reference evidence="2 3" key="1">
    <citation type="journal article" date="2017" name="Genome Biol. Evol.">
        <title>Trajectories and Drivers of Genome Evolution in Surface-Associated Marine Phaeobacter.</title>
        <authorList>
            <person name="Freese H.M."/>
            <person name="Sikorski J."/>
            <person name="Bunk B."/>
            <person name="Scheuner C."/>
            <person name="Meier-Kolthoff J.P."/>
            <person name="Sproer C."/>
            <person name="Gram L."/>
            <person name="Overmann J."/>
        </authorList>
    </citation>
    <scope>NUCLEOTIDE SEQUENCE [LARGE SCALE GENOMIC DNA]</scope>
    <source>
        <strain evidence="2 3">P66</strain>
    </source>
</reference>
<keyword evidence="3" id="KW-1185">Reference proteome</keyword>